<dbReference type="EMBL" id="PEIB01000005">
    <property type="protein sequence ID" value="RXJ73907.1"/>
    <property type="molecule type" value="Genomic_DNA"/>
</dbReference>
<evidence type="ECO:0000313" key="2">
    <source>
        <dbReference type="EMBL" id="RXJ73907.1"/>
    </source>
</evidence>
<protein>
    <recommendedName>
        <fullName evidence="4">Lipoprotein</fullName>
    </recommendedName>
</protein>
<feature type="chain" id="PRO_5020916484" description="Lipoprotein" evidence="1">
    <location>
        <begin position="26"/>
        <end position="137"/>
    </location>
</feature>
<organism evidence="2 3">
    <name type="scientific">Veronia nyctiphanis</name>
    <dbReference type="NCBI Taxonomy" id="1278244"/>
    <lineage>
        <taxon>Bacteria</taxon>
        <taxon>Pseudomonadati</taxon>
        <taxon>Pseudomonadota</taxon>
        <taxon>Gammaproteobacteria</taxon>
        <taxon>Vibrionales</taxon>
        <taxon>Vibrionaceae</taxon>
        <taxon>Veronia</taxon>
    </lineage>
</organism>
<dbReference type="OrthoDB" id="6402870at2"/>
<dbReference type="Proteomes" id="UP000290287">
    <property type="component" value="Unassembled WGS sequence"/>
</dbReference>
<keyword evidence="1" id="KW-0732">Signal</keyword>
<dbReference type="RefSeq" id="WP_129121582.1">
    <property type="nucleotide sequence ID" value="NZ_PEIB01000005.1"/>
</dbReference>
<gene>
    <name evidence="2" type="ORF">CS022_06325</name>
</gene>
<feature type="signal peptide" evidence="1">
    <location>
        <begin position="1"/>
        <end position="25"/>
    </location>
</feature>
<reference evidence="2 3" key="1">
    <citation type="submission" date="2017-10" db="EMBL/GenBank/DDBJ databases">
        <title>Nyctiphanis sp. nov., isolated from the stomach of the euphausiid Nyctiphanes simplex (Hansen, 1911) in the Gulf of California.</title>
        <authorList>
            <person name="Gomez-Gil B."/>
            <person name="Aguilar-Mendez M."/>
            <person name="Lopez-Cortes A."/>
            <person name="Gomez-Gutierrez J."/>
            <person name="Roque A."/>
            <person name="Lang E."/>
            <person name="Gonzalez-Castillo A."/>
        </authorList>
    </citation>
    <scope>NUCLEOTIDE SEQUENCE [LARGE SCALE GENOMIC DNA]</scope>
    <source>
        <strain evidence="2 3">CAIM 600</strain>
    </source>
</reference>
<evidence type="ECO:0000256" key="1">
    <source>
        <dbReference type="SAM" id="SignalP"/>
    </source>
</evidence>
<sequence length="137" mass="15865">MKLFQTCKFALLALLAISVTGCSKYGPFDESQICRAGIAAIKKKSPAVVNVDKIDEEKKYKIYHVSYKRADDGKLWKYRCKVDRSRVVWSQGKGRWRDKGQDPTVKFDIDDDFIEITEKYPDGTESRKVRYNISQLM</sequence>
<proteinExistence type="predicted"/>
<evidence type="ECO:0000313" key="3">
    <source>
        <dbReference type="Proteomes" id="UP000290287"/>
    </source>
</evidence>
<name>A0A4Q0YRT7_9GAMM</name>
<keyword evidence="3" id="KW-1185">Reference proteome</keyword>
<evidence type="ECO:0008006" key="4">
    <source>
        <dbReference type="Google" id="ProtNLM"/>
    </source>
</evidence>
<comment type="caution">
    <text evidence="2">The sequence shown here is derived from an EMBL/GenBank/DDBJ whole genome shotgun (WGS) entry which is preliminary data.</text>
</comment>
<dbReference type="AlphaFoldDB" id="A0A4Q0YRT7"/>
<dbReference type="PROSITE" id="PS51257">
    <property type="entry name" value="PROKAR_LIPOPROTEIN"/>
    <property type="match status" value="1"/>
</dbReference>
<accession>A0A4Q0YRT7</accession>